<name>A0A6A5V410_9PLEO</name>
<evidence type="ECO:0000313" key="3">
    <source>
        <dbReference type="Proteomes" id="UP000800036"/>
    </source>
</evidence>
<organism evidence="2 3">
    <name type="scientific">Bimuria novae-zelandiae CBS 107.79</name>
    <dbReference type="NCBI Taxonomy" id="1447943"/>
    <lineage>
        <taxon>Eukaryota</taxon>
        <taxon>Fungi</taxon>
        <taxon>Dikarya</taxon>
        <taxon>Ascomycota</taxon>
        <taxon>Pezizomycotina</taxon>
        <taxon>Dothideomycetes</taxon>
        <taxon>Pleosporomycetidae</taxon>
        <taxon>Pleosporales</taxon>
        <taxon>Massarineae</taxon>
        <taxon>Didymosphaeriaceae</taxon>
        <taxon>Bimuria</taxon>
    </lineage>
</organism>
<protein>
    <submittedName>
        <fullName evidence="2">Uncharacterized protein</fullName>
    </submittedName>
</protein>
<dbReference type="Proteomes" id="UP000800036">
    <property type="component" value="Unassembled WGS sequence"/>
</dbReference>
<keyword evidence="3" id="KW-1185">Reference proteome</keyword>
<gene>
    <name evidence="2" type="ORF">BU23DRAFT_570477</name>
</gene>
<dbReference type="AlphaFoldDB" id="A0A6A5V410"/>
<accession>A0A6A5V410</accession>
<reference evidence="2" key="1">
    <citation type="journal article" date="2020" name="Stud. Mycol.">
        <title>101 Dothideomycetes genomes: a test case for predicting lifestyles and emergence of pathogens.</title>
        <authorList>
            <person name="Haridas S."/>
            <person name="Albert R."/>
            <person name="Binder M."/>
            <person name="Bloem J."/>
            <person name="Labutti K."/>
            <person name="Salamov A."/>
            <person name="Andreopoulos B."/>
            <person name="Baker S."/>
            <person name="Barry K."/>
            <person name="Bills G."/>
            <person name="Bluhm B."/>
            <person name="Cannon C."/>
            <person name="Castanera R."/>
            <person name="Culley D."/>
            <person name="Daum C."/>
            <person name="Ezra D."/>
            <person name="Gonzalez J."/>
            <person name="Henrissat B."/>
            <person name="Kuo A."/>
            <person name="Liang C."/>
            <person name="Lipzen A."/>
            <person name="Lutzoni F."/>
            <person name="Magnuson J."/>
            <person name="Mondo S."/>
            <person name="Nolan M."/>
            <person name="Ohm R."/>
            <person name="Pangilinan J."/>
            <person name="Park H.-J."/>
            <person name="Ramirez L."/>
            <person name="Alfaro M."/>
            <person name="Sun H."/>
            <person name="Tritt A."/>
            <person name="Yoshinaga Y."/>
            <person name="Zwiers L.-H."/>
            <person name="Turgeon B."/>
            <person name="Goodwin S."/>
            <person name="Spatafora J."/>
            <person name="Crous P."/>
            <person name="Grigoriev I."/>
        </authorList>
    </citation>
    <scope>NUCLEOTIDE SEQUENCE</scope>
    <source>
        <strain evidence="2">CBS 107.79</strain>
    </source>
</reference>
<evidence type="ECO:0000313" key="2">
    <source>
        <dbReference type="EMBL" id="KAF1970802.1"/>
    </source>
</evidence>
<sequence>MPFDDLFGLRCHGIKLAIGAFAVYCVAVPGSSAGARRCVARRETLFRSHSRKPRSGMPVSDAEVWPCWCDTVRLVPSIDKEPLVQMTDRVIVESSCPSATRNNGADWRSVLNRRNGSESWSGPSGEGGMETLQSAFH</sequence>
<feature type="region of interest" description="Disordered" evidence="1">
    <location>
        <begin position="113"/>
        <end position="137"/>
    </location>
</feature>
<proteinExistence type="predicted"/>
<evidence type="ECO:0000256" key="1">
    <source>
        <dbReference type="SAM" id="MobiDB-lite"/>
    </source>
</evidence>
<dbReference type="EMBL" id="ML976698">
    <property type="protein sequence ID" value="KAF1970802.1"/>
    <property type="molecule type" value="Genomic_DNA"/>
</dbReference>